<evidence type="ECO:0000259" key="11">
    <source>
        <dbReference type="PROSITE" id="PS51766"/>
    </source>
</evidence>
<dbReference type="InterPro" id="IPR022409">
    <property type="entry name" value="PKD/Chitinase_dom"/>
</dbReference>
<dbReference type="PROSITE" id="PS51766">
    <property type="entry name" value="DOCKERIN"/>
    <property type="match status" value="1"/>
</dbReference>
<dbReference type="InterPro" id="IPR035986">
    <property type="entry name" value="PKD_dom_sf"/>
</dbReference>
<proteinExistence type="inferred from homology"/>
<name>A0ABR9EGM9_9GAMM</name>
<dbReference type="RefSeq" id="WP_318782637.1">
    <property type="nucleotide sequence ID" value="NZ_AQGV01000015.1"/>
</dbReference>
<feature type="domain" description="PKD" evidence="10">
    <location>
        <begin position="1226"/>
        <end position="1305"/>
    </location>
</feature>
<dbReference type="PANTHER" id="PTHR47466:SF1">
    <property type="entry name" value="METALLOPROTEASE MEP1 (AFU_ORTHOLOGUE AFUA_1G07730)-RELATED"/>
    <property type="match status" value="1"/>
</dbReference>
<evidence type="ECO:0000259" key="10">
    <source>
        <dbReference type="PROSITE" id="PS50093"/>
    </source>
</evidence>
<dbReference type="InterPro" id="IPR000601">
    <property type="entry name" value="PKD_dom"/>
</dbReference>
<dbReference type="Gene3D" id="2.60.40.10">
    <property type="entry name" value="Immunoglobulins"/>
    <property type="match status" value="4"/>
</dbReference>
<dbReference type="InterPro" id="IPR016134">
    <property type="entry name" value="Dockerin_dom"/>
</dbReference>
<dbReference type="EMBL" id="AQGV01000015">
    <property type="protein sequence ID" value="MBE0370151.1"/>
    <property type="molecule type" value="Genomic_DNA"/>
</dbReference>
<keyword evidence="5" id="KW-0378">Hydrolase</keyword>
<sequence>MNTSGKVVSLCLFTLLTSPLSVLAATKASHKHTDINSKHPHDLTAIDNYIDHNCQTDHNGQNWSKLQSQFNAQIKQSKLNRVTEQLRTNAIPDDLLNSSIAEDGRYYIPVVFHIYGQAYNCSDSTQKCLTDAKIRNALRKLNDDFQGLAVDSPEISPIFSALRKNVNIEFVLPKKDPAGRDTNGIVRYDREEAGYGNHDAQTLSRINQDSWDNFKYMNVYIMNDLHANGKGNNSGIAWYPEVAMSEAGTARVVYNGNYVGSNTNENFRSVLTHEFGHWLNLIHTFEDKQCTITNQTLCESTGDRNCDTPQMSLPSPMQNNAPNCFGEPTNTENFMHYSDNYAMFTADQVARITAALHGPSRNTLWSNDNLIATGLEEYISNSGHPWDGISGIDVEPEGTELMSFDNISGLKGDISTFEINLPDGANNILFYLNGHTEDPDMYLSKGVVPTPPPEGFEDWIADFTSFNSPGDAEVLSIDEPDTKVPYYASVHAFSDFSNSKLQVIQADDPFLKAGERRFTLLKIDDLWANKTDGMWTDRLGKTHDFQFSIPEDASRVVVVVPGGYQGPKMADGSIKYNGDLDLYVSKNSEVSRESYDCRPFTWKGISEYCEFDGGGKFDLLIDPFQTYTKASLHVYYETSNTANQLPFANTNGKKYEEAFGHAIEFSSANSNDPDGNIISYAWDFGDGNSSAQANPSHIYNNVGSYPVKLTVTDNSGASVVGTTTAVITENSPNDAELCAGCSRFYLNDEIKLSALAGSQPRNYEFAVPDAASLVTYELVSRYNGDPDIHVSQNKSVSKEVYDCRPWEAPGQTELCQFTSGGIFNVMIDPFLNYDSLRFRAYYDIRDDADHSAPNRLPMANAGGEYVGRATYRVNFDGSKSSDEDGQIVDHSWNFGHGVIKSGQSVTHTYPQAGTYFTTLAVTDNDGATHENKATVTILPIGDMDNDGDVDIDDIAAFNAALSNNDPIDSSFDINGDGRIDAADITAVRELCSYNACTNIPPPPQAPIAIARALQNDVQVNSPINFSSQGSSDQYGQIVTYDWDFGDGTHSDFANPTHQFAKPGIYDVILSITDNDGMTSTARVIVNIDHPPLVSACDNAPNDSRDIQPSTPRCIENRKSFSFSDLNSDHKNVAITLINAPDDSRIYFGDGNWPKTGNGDHTLVSETQGDQQCIYYTIPADANYWGYIEVSGQPNGATIVMDYDVPGCRPLVNDIPKQAPHADIVISGSVVNEHVAFSAANSYDSDGHIVSYFWDFGDGTTSTQQNPVHAYSQLGLFDVTLTVTDDDGLVSSTSKSLTIAMPALTDACSVSDADKTTRDLLSGEARCIGNRASYAFRAVDQHTSVAITMINASADAQVYFKNGGRPSIPRNHFDAKSVAQGEQQCLIYDIPSNARYWGYIDVSGISEGATIVMDFDTQSCRSNTH</sequence>
<keyword evidence="2" id="KW-0645">Protease</keyword>
<protein>
    <recommendedName>
        <fullName evidence="14">Collagenase</fullName>
    </recommendedName>
</protein>
<reference evidence="12 13" key="1">
    <citation type="submission" date="2015-03" db="EMBL/GenBank/DDBJ databases">
        <title>Genome sequence of Pseudoalteromonas aurantia.</title>
        <authorList>
            <person name="Xie B.-B."/>
            <person name="Rong J.-C."/>
            <person name="Qin Q.-L."/>
            <person name="Zhang Y.-Z."/>
        </authorList>
    </citation>
    <scope>NUCLEOTIDE SEQUENCE [LARGE SCALE GENOMIC DNA]</scope>
    <source>
        <strain evidence="12 13">208</strain>
    </source>
</reference>
<feature type="chain" id="PRO_5047170566" description="Collagenase" evidence="9">
    <location>
        <begin position="25"/>
        <end position="1424"/>
    </location>
</feature>
<keyword evidence="8" id="KW-1015">Disulfide bond</keyword>
<dbReference type="CDD" id="cd00146">
    <property type="entry name" value="PKD"/>
    <property type="match status" value="4"/>
</dbReference>
<feature type="domain" description="PKD" evidence="10">
    <location>
        <begin position="646"/>
        <end position="733"/>
    </location>
</feature>
<dbReference type="Gene3D" id="1.10.1330.10">
    <property type="entry name" value="Dockerin domain"/>
    <property type="match status" value="1"/>
</dbReference>
<evidence type="ECO:0000256" key="5">
    <source>
        <dbReference type="ARBA" id="ARBA00022801"/>
    </source>
</evidence>
<feature type="domain" description="PKD" evidence="10">
    <location>
        <begin position="856"/>
        <end position="937"/>
    </location>
</feature>
<keyword evidence="4 9" id="KW-0732">Signal</keyword>
<dbReference type="InterPro" id="IPR013783">
    <property type="entry name" value="Ig-like_fold"/>
</dbReference>
<evidence type="ECO:0000256" key="1">
    <source>
        <dbReference type="ARBA" id="ARBA00008721"/>
    </source>
</evidence>
<dbReference type="InterPro" id="IPR008754">
    <property type="entry name" value="Peptidase_M43"/>
</dbReference>
<dbReference type="InterPro" id="IPR018247">
    <property type="entry name" value="EF_Hand_1_Ca_BS"/>
</dbReference>
<feature type="domain" description="PKD" evidence="10">
    <location>
        <begin position="1006"/>
        <end position="1085"/>
    </location>
</feature>
<evidence type="ECO:0000256" key="8">
    <source>
        <dbReference type="ARBA" id="ARBA00023157"/>
    </source>
</evidence>
<dbReference type="SUPFAM" id="SSF55486">
    <property type="entry name" value="Metalloproteases ('zincins'), catalytic domain"/>
    <property type="match status" value="1"/>
</dbReference>
<keyword evidence="6" id="KW-0862">Zinc</keyword>
<comment type="similarity">
    <text evidence="1">Belongs to the peptidase M43B family.</text>
</comment>
<evidence type="ECO:0000256" key="2">
    <source>
        <dbReference type="ARBA" id="ARBA00022670"/>
    </source>
</evidence>
<comment type="caution">
    <text evidence="12">The sequence shown here is derived from an EMBL/GenBank/DDBJ whole genome shotgun (WGS) entry which is preliminary data.</text>
</comment>
<evidence type="ECO:0000256" key="6">
    <source>
        <dbReference type="ARBA" id="ARBA00022833"/>
    </source>
</evidence>
<evidence type="ECO:0000313" key="13">
    <source>
        <dbReference type="Proteomes" id="UP000615755"/>
    </source>
</evidence>
<accession>A0ABR9EGM9</accession>
<evidence type="ECO:0000256" key="7">
    <source>
        <dbReference type="ARBA" id="ARBA00023049"/>
    </source>
</evidence>
<gene>
    <name evidence="12" type="ORF">PAUR_b0116</name>
</gene>
<keyword evidence="7" id="KW-0482">Metalloprotease</keyword>
<evidence type="ECO:0000256" key="3">
    <source>
        <dbReference type="ARBA" id="ARBA00022723"/>
    </source>
</evidence>
<dbReference type="InterPro" id="IPR036439">
    <property type="entry name" value="Dockerin_dom_sf"/>
</dbReference>
<dbReference type="InterPro" id="IPR024079">
    <property type="entry name" value="MetalloPept_cat_dom_sf"/>
</dbReference>
<feature type="signal peptide" evidence="9">
    <location>
        <begin position="1"/>
        <end position="24"/>
    </location>
</feature>
<keyword evidence="3" id="KW-0479">Metal-binding</keyword>
<dbReference type="PROSITE" id="PS50093">
    <property type="entry name" value="PKD"/>
    <property type="match status" value="4"/>
</dbReference>
<organism evidence="12 13">
    <name type="scientific">Pseudoalteromonas aurantia 208</name>
    <dbReference type="NCBI Taxonomy" id="1314867"/>
    <lineage>
        <taxon>Bacteria</taxon>
        <taxon>Pseudomonadati</taxon>
        <taxon>Pseudomonadota</taxon>
        <taxon>Gammaproteobacteria</taxon>
        <taxon>Alteromonadales</taxon>
        <taxon>Pseudoalteromonadaceae</taxon>
        <taxon>Pseudoalteromonas</taxon>
    </lineage>
</organism>
<evidence type="ECO:0000256" key="9">
    <source>
        <dbReference type="SAM" id="SignalP"/>
    </source>
</evidence>
<keyword evidence="13" id="KW-1185">Reference proteome</keyword>
<dbReference type="Gene3D" id="3.40.390.10">
    <property type="entry name" value="Collagenase (Catalytic Domain)"/>
    <property type="match status" value="1"/>
</dbReference>
<evidence type="ECO:0008006" key="14">
    <source>
        <dbReference type="Google" id="ProtNLM"/>
    </source>
</evidence>
<dbReference type="Pfam" id="PF18911">
    <property type="entry name" value="PKD_4"/>
    <property type="match status" value="4"/>
</dbReference>
<dbReference type="PANTHER" id="PTHR47466">
    <property type="match status" value="1"/>
</dbReference>
<dbReference type="Gene3D" id="2.60.120.380">
    <property type="match status" value="3"/>
</dbReference>
<dbReference type="SMART" id="SM00089">
    <property type="entry name" value="PKD"/>
    <property type="match status" value="4"/>
</dbReference>
<evidence type="ECO:0000256" key="4">
    <source>
        <dbReference type="ARBA" id="ARBA00022729"/>
    </source>
</evidence>
<dbReference type="PROSITE" id="PS00018">
    <property type="entry name" value="EF_HAND_1"/>
    <property type="match status" value="2"/>
</dbReference>
<evidence type="ECO:0000313" key="12">
    <source>
        <dbReference type="EMBL" id="MBE0370151.1"/>
    </source>
</evidence>
<dbReference type="Proteomes" id="UP000615755">
    <property type="component" value="Unassembled WGS sequence"/>
</dbReference>
<feature type="domain" description="Dockerin" evidence="11">
    <location>
        <begin position="936"/>
        <end position="1001"/>
    </location>
</feature>
<dbReference type="SUPFAM" id="SSF49299">
    <property type="entry name" value="PKD domain"/>
    <property type="match status" value="4"/>
</dbReference>
<dbReference type="Pfam" id="PF05572">
    <property type="entry name" value="Peptidase_M43"/>
    <property type="match status" value="1"/>
</dbReference>